<dbReference type="Gene3D" id="3.40.50.300">
    <property type="entry name" value="P-loop containing nucleotide triphosphate hydrolases"/>
    <property type="match status" value="1"/>
</dbReference>
<name>A0A4P2PWT0_SORCE</name>
<dbReference type="Proteomes" id="UP000295781">
    <property type="component" value="Chromosome"/>
</dbReference>
<accession>A0A4P2PWT0</accession>
<dbReference type="GO" id="GO:0005524">
    <property type="term" value="F:ATP binding"/>
    <property type="evidence" value="ECO:0007669"/>
    <property type="project" value="InterPro"/>
</dbReference>
<dbReference type="InterPro" id="IPR003959">
    <property type="entry name" value="ATPase_AAA_core"/>
</dbReference>
<gene>
    <name evidence="2" type="ORF">SOCEGT47_017190</name>
</gene>
<dbReference type="InterPro" id="IPR027417">
    <property type="entry name" value="P-loop_NTPase"/>
</dbReference>
<organism evidence="2 3">
    <name type="scientific">Sorangium cellulosum</name>
    <name type="common">Polyangium cellulosum</name>
    <dbReference type="NCBI Taxonomy" id="56"/>
    <lineage>
        <taxon>Bacteria</taxon>
        <taxon>Pseudomonadati</taxon>
        <taxon>Myxococcota</taxon>
        <taxon>Polyangia</taxon>
        <taxon>Polyangiales</taxon>
        <taxon>Polyangiaceae</taxon>
        <taxon>Sorangium</taxon>
    </lineage>
</organism>
<dbReference type="AlphaFoldDB" id="A0A4P2PWT0"/>
<sequence>MRIASFWAKGYRSLRDVRLDDLGPFNVFYGPNGSGKSNLLEGVKALFRLAAAMAETELLSSHDAAGRAIAAGLIGRRVLCAREASRRIALGARITALRAESLRPTGPLPAALEHLLQYAPEDEIIFRRPDGAGVTASEMLRLLQEDDAVALHFLQDIHGAAVRMVKVQAKKRQAG</sequence>
<dbReference type="Pfam" id="PF13304">
    <property type="entry name" value="AAA_21"/>
    <property type="match status" value="1"/>
</dbReference>
<dbReference type="OrthoDB" id="9816506at2"/>
<feature type="domain" description="ATPase AAA-type core" evidence="1">
    <location>
        <begin position="25"/>
        <end position="66"/>
    </location>
</feature>
<dbReference type="SUPFAM" id="SSF52540">
    <property type="entry name" value="P-loop containing nucleoside triphosphate hydrolases"/>
    <property type="match status" value="1"/>
</dbReference>
<evidence type="ECO:0000313" key="2">
    <source>
        <dbReference type="EMBL" id="AUX21239.1"/>
    </source>
</evidence>
<reference evidence="2 3" key="1">
    <citation type="submission" date="2015-09" db="EMBL/GenBank/DDBJ databases">
        <title>Sorangium comparison.</title>
        <authorList>
            <person name="Zaburannyi N."/>
            <person name="Bunk B."/>
            <person name="Overmann J."/>
            <person name="Mueller R."/>
        </authorList>
    </citation>
    <scope>NUCLEOTIDE SEQUENCE [LARGE SCALE GENOMIC DNA]</scope>
    <source>
        <strain evidence="2 3">So ceGT47</strain>
    </source>
</reference>
<protein>
    <recommendedName>
        <fullName evidence="1">ATPase AAA-type core domain-containing protein</fullName>
    </recommendedName>
</protein>
<dbReference type="EMBL" id="CP012670">
    <property type="protein sequence ID" value="AUX21239.1"/>
    <property type="molecule type" value="Genomic_DNA"/>
</dbReference>
<dbReference type="GO" id="GO:0016887">
    <property type="term" value="F:ATP hydrolysis activity"/>
    <property type="evidence" value="ECO:0007669"/>
    <property type="project" value="InterPro"/>
</dbReference>
<evidence type="ECO:0000313" key="3">
    <source>
        <dbReference type="Proteomes" id="UP000295781"/>
    </source>
</evidence>
<evidence type="ECO:0000259" key="1">
    <source>
        <dbReference type="Pfam" id="PF13304"/>
    </source>
</evidence>
<dbReference type="RefSeq" id="WP_129346585.1">
    <property type="nucleotide sequence ID" value="NZ_CP012670.1"/>
</dbReference>
<proteinExistence type="predicted"/>